<evidence type="ECO:0008006" key="3">
    <source>
        <dbReference type="Google" id="ProtNLM"/>
    </source>
</evidence>
<dbReference type="InterPro" id="IPR038180">
    <property type="entry name" value="FlgT_N_sf"/>
</dbReference>
<sequence>MNRLAIFFLAGFLFFGFHLSRAETGDTLEKNELLAIGTSTVVGGNSAEAKKRAITQALMKGVEDYIARLLGSRGVVNNFERLTEEIIPGAKEEIENFHILAEHQVDGKYRVLIKLRVNKEIIGEKLRSAGVLLTDPPIIKVLFLVSEAREGDISYWWKDEEGFQDLSAVELTLHKVFQDRGFSPINRILSPPDFESLSNLTSPFLTNEDILKWGSLFSADVVICGQSVIINKKELSLTLRVLDVHQGSQICQESRVEPIEVASTDSEQIIETLQGPVNRIAATLCPCIIRAVASEHGEIHQLEVTLAGTSRPKQFWVFRDFLRDEVIGVESVIPSKIRGNSMSATVEFQGDGAKFINRVLKHENLPYPLHLGQAEEGVIVFSLE</sequence>
<gene>
    <name evidence="1" type="ORF">H8E19_07345</name>
</gene>
<dbReference type="Proteomes" id="UP000650524">
    <property type="component" value="Unassembled WGS sequence"/>
</dbReference>
<name>A0A8J6MYZ7_9DELT</name>
<evidence type="ECO:0000313" key="1">
    <source>
        <dbReference type="EMBL" id="MBC8177205.1"/>
    </source>
</evidence>
<dbReference type="Gene3D" id="3.30.1660.40">
    <property type="entry name" value="FlgT, N-terminal domain"/>
    <property type="match status" value="1"/>
</dbReference>
<organism evidence="1 2">
    <name type="scientific">Candidatus Desulfacyla euxinica</name>
    <dbReference type="NCBI Taxonomy" id="2841693"/>
    <lineage>
        <taxon>Bacteria</taxon>
        <taxon>Deltaproteobacteria</taxon>
        <taxon>Candidatus Desulfacyla</taxon>
    </lineage>
</organism>
<dbReference type="EMBL" id="JACNJD010000197">
    <property type="protein sequence ID" value="MBC8177205.1"/>
    <property type="molecule type" value="Genomic_DNA"/>
</dbReference>
<reference evidence="1 2" key="1">
    <citation type="submission" date="2020-08" db="EMBL/GenBank/DDBJ databases">
        <title>Bridging the membrane lipid divide: bacteria of the FCB group superphylum have the potential to synthesize archaeal ether lipids.</title>
        <authorList>
            <person name="Villanueva L."/>
            <person name="Von Meijenfeldt F.A.B."/>
            <person name="Westbye A.B."/>
            <person name="Yadav S."/>
            <person name="Hopmans E.C."/>
            <person name="Dutilh B.E."/>
            <person name="Sinninghe Damste J.S."/>
        </authorList>
    </citation>
    <scope>NUCLEOTIDE SEQUENCE [LARGE SCALE GENOMIC DNA]</scope>
    <source>
        <strain evidence="1">NIOZ-UU27</strain>
    </source>
</reference>
<dbReference type="AlphaFoldDB" id="A0A8J6MYZ7"/>
<protein>
    <recommendedName>
        <fullName evidence="3">Flagellar assembly protein T N-terminal domain-containing protein</fullName>
    </recommendedName>
</protein>
<accession>A0A8J6MYZ7</accession>
<evidence type="ECO:0000313" key="2">
    <source>
        <dbReference type="Proteomes" id="UP000650524"/>
    </source>
</evidence>
<proteinExistence type="predicted"/>
<comment type="caution">
    <text evidence="1">The sequence shown here is derived from an EMBL/GenBank/DDBJ whole genome shotgun (WGS) entry which is preliminary data.</text>
</comment>